<keyword evidence="4 9" id="KW-0694">RNA-binding</keyword>
<evidence type="ECO:0000313" key="13">
    <source>
        <dbReference type="EMBL" id="KSV18704.1"/>
    </source>
</evidence>
<reference evidence="13 15" key="1">
    <citation type="journal article" date="2015" name="Sci. Rep.">
        <title>A comparative genomics and reductive dehalogenase gene transcription study of two chloroethene-respiring bacteria, Dehalococcoides mccartyi strains MB and 11a.</title>
        <authorList>
            <person name="Low A."/>
            <person name="Shen Z."/>
            <person name="Cheng D."/>
            <person name="Rogers M.J."/>
            <person name="Lee P.K."/>
            <person name="He J."/>
        </authorList>
    </citation>
    <scope>NUCLEOTIDE SEQUENCE [LARGE SCALE GENOMIC DNA]</scope>
    <source>
        <strain evidence="13 15">MB</strain>
    </source>
</reference>
<name>A0A0V8M4P7_9CHLR</name>
<dbReference type="HAMAP" id="MF_01326_B">
    <property type="entry name" value="Ribosomal_uL24_B"/>
    <property type="match status" value="1"/>
</dbReference>
<dbReference type="SMR" id="A0A0V8M4P7"/>
<dbReference type="OrthoDB" id="9807419at2"/>
<evidence type="ECO:0000256" key="9">
    <source>
        <dbReference type="HAMAP-Rule" id="MF_01326"/>
    </source>
</evidence>
<gene>
    <name evidence="9 14" type="primary">rplX</name>
    <name evidence="13" type="ORF">DA01_01635</name>
    <name evidence="12" type="ORF">DEHALATV1_0375</name>
    <name evidence="14" type="ORF">VLL09_02855</name>
</gene>
<comment type="subunit">
    <text evidence="9">Part of the 50S ribosomal subunit.</text>
</comment>
<accession>A0A0V8M4P7</accession>
<keyword evidence="3 9" id="KW-0699">rRNA-binding</keyword>
<evidence type="ECO:0000256" key="8">
    <source>
        <dbReference type="ARBA" id="ARBA00058688"/>
    </source>
</evidence>
<proteinExistence type="inferred from homology"/>
<dbReference type="InterPro" id="IPR057264">
    <property type="entry name" value="Ribosomal_uL24_C"/>
</dbReference>
<dbReference type="EMBL" id="JGYD01000010">
    <property type="protein sequence ID" value="KSV18704.1"/>
    <property type="molecule type" value="Genomic_DNA"/>
</dbReference>
<organism evidence="13 15">
    <name type="scientific">Dehalococcoides mccartyi</name>
    <dbReference type="NCBI Taxonomy" id="61435"/>
    <lineage>
        <taxon>Bacteria</taxon>
        <taxon>Bacillati</taxon>
        <taxon>Chloroflexota</taxon>
        <taxon>Dehalococcoidia</taxon>
        <taxon>Dehalococcoidales</taxon>
        <taxon>Dehalococcoidaceae</taxon>
        <taxon>Dehalococcoides</taxon>
    </lineage>
</organism>
<sequence>MRLKKNDNVLVIAGKDKGKTGKVRYAFPRTDRVLVEGVNMIKRHSRARGQAKQAGIIEREAPLHVSNLMLLCSKCNKPARIGSRELADGKSVRYCKSCNEVID</sequence>
<dbReference type="SMART" id="SM00739">
    <property type="entry name" value="KOW"/>
    <property type="match status" value="1"/>
</dbReference>
<evidence type="ECO:0000313" key="12">
    <source>
        <dbReference type="EMBL" id="BAZ97003.1"/>
    </source>
</evidence>
<protein>
    <recommendedName>
        <fullName evidence="7 9">Large ribosomal subunit protein uL24</fullName>
    </recommendedName>
</protein>
<dbReference type="GO" id="GO:0005840">
    <property type="term" value="C:ribosome"/>
    <property type="evidence" value="ECO:0007669"/>
    <property type="project" value="UniProtKB-KW"/>
</dbReference>
<evidence type="ECO:0000256" key="2">
    <source>
        <dbReference type="ARBA" id="ARBA00010618"/>
    </source>
</evidence>
<dbReference type="EMBL" id="CP141531">
    <property type="protein sequence ID" value="WRO07843.1"/>
    <property type="molecule type" value="Genomic_DNA"/>
</dbReference>
<dbReference type="NCBIfam" id="TIGR01079">
    <property type="entry name" value="rplX_bact"/>
    <property type="match status" value="1"/>
</dbReference>
<dbReference type="Pfam" id="PF17136">
    <property type="entry name" value="ribosomal_L24"/>
    <property type="match status" value="1"/>
</dbReference>
<evidence type="ECO:0000313" key="14">
    <source>
        <dbReference type="EMBL" id="WRO07843.1"/>
    </source>
</evidence>
<comment type="similarity">
    <text evidence="2 9 10">Belongs to the universal ribosomal protein uL24 family.</text>
</comment>
<dbReference type="Gene3D" id="2.30.30.30">
    <property type="match status" value="1"/>
</dbReference>
<dbReference type="Proteomes" id="UP000218257">
    <property type="component" value="Chromosome"/>
</dbReference>
<keyword evidence="5 9" id="KW-0689">Ribosomal protein</keyword>
<comment type="function">
    <text evidence="8 9">One of the proteins that surrounds the polypeptide exit tunnel on the outside of the subunit.</text>
</comment>
<dbReference type="InterPro" id="IPR005825">
    <property type="entry name" value="Ribosomal_uL24_CS"/>
</dbReference>
<evidence type="ECO:0000259" key="11">
    <source>
        <dbReference type="SMART" id="SM00739"/>
    </source>
</evidence>
<dbReference type="GO" id="GO:0019843">
    <property type="term" value="F:rRNA binding"/>
    <property type="evidence" value="ECO:0007669"/>
    <property type="project" value="UniProtKB-UniRule"/>
</dbReference>
<reference evidence="12 16" key="2">
    <citation type="journal article" date="2017" name="Sci. Rep.">
        <title>Isolation and genomic characterization of a Dehalococcoides strain suggests genomic rearrangement during culture.</title>
        <authorList>
            <person name="Yohda M."/>
            <person name="Ikegami K."/>
            <person name="Aita Y."/>
            <person name="Kitajima M."/>
            <person name="Takechi A."/>
            <person name="Iwamoto M."/>
            <person name="Fukuda T."/>
            <person name="Tamura N."/>
            <person name="Shibasaki J."/>
            <person name="Koike S."/>
            <person name="Komatsu D."/>
            <person name="Miyagi S."/>
            <person name="Nishimura M."/>
            <person name="Uchino Y."/>
            <person name="Shiroma A."/>
            <person name="Shimoji M."/>
            <person name="Tamotsu H."/>
            <person name="Ashimine N."/>
            <person name="Shinzato M."/>
            <person name="Ohki S."/>
            <person name="Nakano K."/>
            <person name="Teruya K."/>
            <person name="Satou K."/>
            <person name="Hirano T."/>
            <person name="Yagi O."/>
        </authorList>
    </citation>
    <scope>NUCLEOTIDE SEQUENCE [LARGE SCALE GENOMIC DNA]</scope>
    <source>
        <strain evidence="12 16">UCH-ATV1</strain>
    </source>
</reference>
<dbReference type="InterPro" id="IPR041988">
    <property type="entry name" value="Ribosomal_uL24_KOW"/>
</dbReference>
<evidence type="ECO:0000256" key="1">
    <source>
        <dbReference type="ARBA" id="ARBA00004072"/>
    </source>
</evidence>
<dbReference type="GO" id="GO:1990904">
    <property type="term" value="C:ribonucleoprotein complex"/>
    <property type="evidence" value="ECO:0007669"/>
    <property type="project" value="UniProtKB-KW"/>
</dbReference>
<dbReference type="GO" id="GO:0006412">
    <property type="term" value="P:translation"/>
    <property type="evidence" value="ECO:0007669"/>
    <property type="project" value="UniProtKB-UniRule"/>
</dbReference>
<reference evidence="14" key="3">
    <citation type="submission" date="2023-12" db="EMBL/GenBank/DDBJ databases">
        <title>Isolation of organohalide respiring bacteria Dehalococcoides mccartyi strain GPTCE1 in groundwater collected near a chemical plant in Suzhou, China.</title>
        <authorList>
            <person name="Liu G."/>
        </authorList>
    </citation>
    <scope>NUCLEOTIDE SEQUENCE</scope>
    <source>
        <strain evidence="14">GPTCE1</strain>
    </source>
</reference>
<dbReference type="InterPro" id="IPR003256">
    <property type="entry name" value="Ribosomal_uL24"/>
</dbReference>
<comment type="function">
    <text evidence="1 9">One of two assembly initiator proteins, it binds directly to the 5'-end of the 23S rRNA, where it nucleates assembly of the 50S subunit.</text>
</comment>
<dbReference type="CDD" id="cd06089">
    <property type="entry name" value="KOW_RPL26"/>
    <property type="match status" value="1"/>
</dbReference>
<evidence type="ECO:0000256" key="7">
    <source>
        <dbReference type="ARBA" id="ARBA00035206"/>
    </source>
</evidence>
<dbReference type="GO" id="GO:0003735">
    <property type="term" value="F:structural constituent of ribosome"/>
    <property type="evidence" value="ECO:0007669"/>
    <property type="project" value="InterPro"/>
</dbReference>
<evidence type="ECO:0000256" key="3">
    <source>
        <dbReference type="ARBA" id="ARBA00022730"/>
    </source>
</evidence>
<dbReference type="PROSITE" id="PS01108">
    <property type="entry name" value="RIBOSOMAL_L24"/>
    <property type="match status" value="1"/>
</dbReference>
<dbReference type="InterPro" id="IPR005824">
    <property type="entry name" value="KOW"/>
</dbReference>
<feature type="domain" description="KOW" evidence="11">
    <location>
        <begin position="2"/>
        <end position="29"/>
    </location>
</feature>
<dbReference type="eggNOG" id="COG0198">
    <property type="taxonomic scope" value="Bacteria"/>
</dbReference>
<dbReference type="InterPro" id="IPR008991">
    <property type="entry name" value="Translation_prot_SH3-like_sf"/>
</dbReference>
<dbReference type="InterPro" id="IPR014722">
    <property type="entry name" value="Rib_uL2_dom2"/>
</dbReference>
<dbReference type="PATRIC" id="fig|243164.10.peg.463"/>
<dbReference type="FunFam" id="2.30.30.30:FF:000004">
    <property type="entry name" value="50S ribosomal protein L24"/>
    <property type="match status" value="1"/>
</dbReference>
<dbReference type="EMBL" id="AP017649">
    <property type="protein sequence ID" value="BAZ97003.1"/>
    <property type="molecule type" value="Genomic_DNA"/>
</dbReference>
<evidence type="ECO:0000256" key="6">
    <source>
        <dbReference type="ARBA" id="ARBA00023274"/>
    </source>
</evidence>
<evidence type="ECO:0000256" key="10">
    <source>
        <dbReference type="RuleBase" id="RU003477"/>
    </source>
</evidence>
<dbReference type="SUPFAM" id="SSF50104">
    <property type="entry name" value="Translation proteins SH3-like domain"/>
    <property type="match status" value="1"/>
</dbReference>
<evidence type="ECO:0000313" key="15">
    <source>
        <dbReference type="Proteomes" id="UP000053577"/>
    </source>
</evidence>
<dbReference type="GeneID" id="3230244"/>
<dbReference type="RefSeq" id="WP_010936262.1">
    <property type="nucleotide sequence ID" value="NZ_AP017649.1"/>
</dbReference>
<evidence type="ECO:0000256" key="5">
    <source>
        <dbReference type="ARBA" id="ARBA00022980"/>
    </source>
</evidence>
<evidence type="ECO:0000256" key="4">
    <source>
        <dbReference type="ARBA" id="ARBA00022884"/>
    </source>
</evidence>
<evidence type="ECO:0000313" key="16">
    <source>
        <dbReference type="Proteomes" id="UP000218257"/>
    </source>
</evidence>
<dbReference type="Proteomes" id="UP001327986">
    <property type="component" value="Chromosome"/>
</dbReference>
<keyword evidence="6 9" id="KW-0687">Ribonucleoprotein</keyword>
<dbReference type="PANTHER" id="PTHR12903">
    <property type="entry name" value="MITOCHONDRIAL RIBOSOMAL PROTEIN L24"/>
    <property type="match status" value="1"/>
</dbReference>
<dbReference type="AlphaFoldDB" id="A0A0V8M4P7"/>
<dbReference type="Pfam" id="PF00467">
    <property type="entry name" value="KOW"/>
    <property type="match status" value="1"/>
</dbReference>
<dbReference type="Proteomes" id="UP000053577">
    <property type="component" value="Unassembled WGS sequence"/>
</dbReference>